<dbReference type="GO" id="GO:0016887">
    <property type="term" value="F:ATP hydrolysis activity"/>
    <property type="evidence" value="ECO:0007669"/>
    <property type="project" value="InterPro"/>
</dbReference>
<dbReference type="PROSITE" id="PS50893">
    <property type="entry name" value="ABC_TRANSPORTER_2"/>
    <property type="match status" value="2"/>
</dbReference>
<evidence type="ECO:0000256" key="3">
    <source>
        <dbReference type="ARBA" id="ARBA00008869"/>
    </source>
</evidence>
<dbReference type="Pfam" id="PF00005">
    <property type="entry name" value="ABC_tran"/>
    <property type="match status" value="2"/>
</dbReference>
<dbReference type="InterPro" id="IPR000836">
    <property type="entry name" value="PRTase_dom"/>
</dbReference>
<gene>
    <name evidence="19" type="ORF">DFA_00024</name>
</gene>
<dbReference type="Gene3D" id="3.40.50.2020">
    <property type="match status" value="1"/>
</dbReference>
<dbReference type="SUPFAM" id="SSF56235">
    <property type="entry name" value="N-terminal nucleophile aminohydrolases (Ntn hydrolases)"/>
    <property type="match status" value="1"/>
</dbReference>
<keyword evidence="6" id="KW-0813">Transport</keyword>
<keyword evidence="7" id="KW-0328">Glycosyltransferase</keyword>
<evidence type="ECO:0000259" key="17">
    <source>
        <dbReference type="PROSITE" id="PS50893"/>
    </source>
</evidence>
<dbReference type="InterPro" id="IPR017871">
    <property type="entry name" value="ABC_transporter-like_CS"/>
</dbReference>
<feature type="transmembrane region" description="Helical" evidence="16">
    <location>
        <begin position="938"/>
        <end position="956"/>
    </location>
</feature>
<keyword evidence="9" id="KW-0677">Repeat</keyword>
<reference evidence="20" key="1">
    <citation type="journal article" date="2011" name="Genome Res.">
        <title>Phylogeny-wide analysis of social amoeba genomes highlights ancient origins for complex intercellular communication.</title>
        <authorList>
            <person name="Heidel A.J."/>
            <person name="Lawal H.M."/>
            <person name="Felder M."/>
            <person name="Schilde C."/>
            <person name="Helps N.R."/>
            <person name="Tunggal B."/>
            <person name="Rivero F."/>
            <person name="John U."/>
            <person name="Schleicher M."/>
            <person name="Eichinger L."/>
            <person name="Platzer M."/>
            <person name="Noegel A.A."/>
            <person name="Schaap P."/>
            <person name="Gloeckner G."/>
        </authorList>
    </citation>
    <scope>NUCLEOTIDE SEQUENCE [LARGE SCALE GENOMIC DNA]</scope>
    <source>
        <strain evidence="20">SH3</strain>
    </source>
</reference>
<dbReference type="EMBL" id="GL883014">
    <property type="protein sequence ID" value="EGG19447.1"/>
    <property type="molecule type" value="Genomic_DNA"/>
</dbReference>
<evidence type="ECO:0000256" key="2">
    <source>
        <dbReference type="ARBA" id="ARBA00005209"/>
    </source>
</evidence>
<feature type="region of interest" description="Disordered" evidence="15">
    <location>
        <begin position="186"/>
        <end position="207"/>
    </location>
</feature>
<keyword evidence="7" id="KW-0808">Transferase</keyword>
<dbReference type="InterPro" id="IPR013525">
    <property type="entry name" value="ABC2_TM"/>
</dbReference>
<dbReference type="PANTHER" id="PTHR19229:SF36">
    <property type="entry name" value="ATP-BINDING CASSETTE SUB-FAMILY A MEMBER 2"/>
    <property type="match status" value="1"/>
</dbReference>
<evidence type="ECO:0000313" key="19">
    <source>
        <dbReference type="EMBL" id="EGG19447.1"/>
    </source>
</evidence>
<dbReference type="InterPro" id="IPR026082">
    <property type="entry name" value="ABCA"/>
</dbReference>
<evidence type="ECO:0000256" key="8">
    <source>
        <dbReference type="ARBA" id="ARBA00022692"/>
    </source>
</evidence>
<evidence type="ECO:0000256" key="10">
    <source>
        <dbReference type="ARBA" id="ARBA00022741"/>
    </source>
</evidence>
<dbReference type="InterPro" id="IPR035584">
    <property type="entry name" value="PurF_N"/>
</dbReference>
<feature type="transmembrane region" description="Helical" evidence="16">
    <location>
        <begin position="1705"/>
        <end position="1724"/>
    </location>
</feature>
<dbReference type="Pfam" id="PF23321">
    <property type="entry name" value="R1_ABCA1"/>
    <property type="match status" value="1"/>
</dbReference>
<dbReference type="InterPro" id="IPR003439">
    <property type="entry name" value="ABC_transporter-like_ATP-bd"/>
</dbReference>
<dbReference type="Pfam" id="PF12698">
    <property type="entry name" value="ABC2_membrane_3"/>
    <property type="match status" value="2"/>
</dbReference>
<dbReference type="SMART" id="SM00382">
    <property type="entry name" value="AAA"/>
    <property type="match status" value="2"/>
</dbReference>
<dbReference type="PROSITE" id="PS51278">
    <property type="entry name" value="GATASE_TYPE_2"/>
    <property type="match status" value="1"/>
</dbReference>
<dbReference type="InterPro" id="IPR029057">
    <property type="entry name" value="PRTase-like"/>
</dbReference>
<dbReference type="RefSeq" id="XP_004357741.1">
    <property type="nucleotide sequence ID" value="XM_004357684.1"/>
</dbReference>
<dbReference type="Gene3D" id="3.60.20.10">
    <property type="entry name" value="Glutamine Phosphoribosylpyrophosphate, subunit 1, domain 1"/>
    <property type="match status" value="1"/>
</dbReference>
<accession>F4PXD7</accession>
<feature type="transmembrane region" description="Helical" evidence="16">
    <location>
        <begin position="1596"/>
        <end position="1619"/>
    </location>
</feature>
<dbReference type="GeneID" id="14871540"/>
<comment type="subcellular location">
    <subcellularLocation>
        <location evidence="1">Membrane</location>
        <topology evidence="1">Multi-pass membrane protein</topology>
    </subcellularLocation>
</comment>
<dbReference type="Gene3D" id="3.40.50.300">
    <property type="entry name" value="P-loop containing nucleotide triphosphate hydrolases"/>
    <property type="match status" value="2"/>
</dbReference>
<feature type="transmembrane region" description="Helical" evidence="16">
    <location>
        <begin position="1745"/>
        <end position="1766"/>
    </location>
</feature>
<feature type="compositionally biased region" description="Low complexity" evidence="15">
    <location>
        <begin position="192"/>
        <end position="204"/>
    </location>
</feature>
<dbReference type="FunFam" id="3.40.50.300:FF:002530">
    <property type="entry name" value="ABC transporter A family member 5"/>
    <property type="match status" value="1"/>
</dbReference>
<dbReference type="STRING" id="1054147.F4PXD7"/>
<dbReference type="SUPFAM" id="SSF52540">
    <property type="entry name" value="P-loop containing nucleoside triphosphate hydrolases"/>
    <property type="match status" value="2"/>
</dbReference>
<feature type="transmembrane region" description="Helical" evidence="16">
    <location>
        <begin position="1553"/>
        <end position="1575"/>
    </location>
</feature>
<dbReference type="SUPFAM" id="SSF53271">
    <property type="entry name" value="PRTase-like"/>
    <property type="match status" value="1"/>
</dbReference>
<proteinExistence type="inferred from homology"/>
<dbReference type="PROSITE" id="PS00211">
    <property type="entry name" value="ABC_TRANSPORTER_1"/>
    <property type="match status" value="2"/>
</dbReference>
<feature type="transmembrane region" description="Helical" evidence="16">
    <location>
        <begin position="1380"/>
        <end position="1399"/>
    </location>
</feature>
<dbReference type="InterPro" id="IPR017932">
    <property type="entry name" value="GATase_2_dom"/>
</dbReference>
<dbReference type="GO" id="GO:0140359">
    <property type="term" value="F:ABC-type transporter activity"/>
    <property type="evidence" value="ECO:0007669"/>
    <property type="project" value="InterPro"/>
</dbReference>
<feature type="transmembrane region" description="Helical" evidence="16">
    <location>
        <begin position="759"/>
        <end position="778"/>
    </location>
</feature>
<feature type="transmembrane region" description="Helical" evidence="16">
    <location>
        <begin position="1664"/>
        <end position="1685"/>
    </location>
</feature>
<dbReference type="CDD" id="cd03263">
    <property type="entry name" value="ABC_subfamily_A"/>
    <property type="match status" value="2"/>
</dbReference>
<dbReference type="NCBIfam" id="TIGR01134">
    <property type="entry name" value="purF"/>
    <property type="match status" value="1"/>
</dbReference>
<dbReference type="KEGG" id="dfa:DFA_00024"/>
<evidence type="ECO:0000256" key="6">
    <source>
        <dbReference type="ARBA" id="ARBA00022448"/>
    </source>
</evidence>
<dbReference type="OrthoDB" id="191723at2759"/>
<evidence type="ECO:0000256" key="4">
    <source>
        <dbReference type="ARBA" id="ARBA00010138"/>
    </source>
</evidence>
<protein>
    <recommendedName>
        <fullName evidence="5">amidophosphoribosyltransferase</fullName>
        <ecNumber evidence="5">2.4.2.14</ecNumber>
    </recommendedName>
</protein>
<evidence type="ECO:0000256" key="12">
    <source>
        <dbReference type="ARBA" id="ARBA00022840"/>
    </source>
</evidence>
<keyword evidence="11" id="KW-0658">Purine biosynthesis</keyword>
<keyword evidence="14 16" id="KW-0472">Membrane</keyword>
<evidence type="ECO:0000256" key="14">
    <source>
        <dbReference type="ARBA" id="ARBA00023136"/>
    </source>
</evidence>
<evidence type="ECO:0000256" key="5">
    <source>
        <dbReference type="ARBA" id="ARBA00011941"/>
    </source>
</evidence>
<evidence type="ECO:0000256" key="16">
    <source>
        <dbReference type="SAM" id="Phobius"/>
    </source>
</evidence>
<dbReference type="GO" id="GO:0006189">
    <property type="term" value="P:'de novo' IMP biosynthetic process"/>
    <property type="evidence" value="ECO:0007669"/>
    <property type="project" value="UniProtKB-UniPathway"/>
</dbReference>
<dbReference type="GO" id="GO:0016020">
    <property type="term" value="C:membrane"/>
    <property type="evidence" value="ECO:0007669"/>
    <property type="project" value="UniProtKB-SubCell"/>
</dbReference>
<feature type="transmembrane region" description="Helical" evidence="16">
    <location>
        <begin position="804"/>
        <end position="829"/>
    </location>
</feature>
<keyword evidence="8 16" id="KW-0812">Transmembrane</keyword>
<keyword evidence="12" id="KW-0067">ATP-binding</keyword>
<dbReference type="HAMAP" id="MF_01931">
    <property type="entry name" value="PurF"/>
    <property type="match status" value="1"/>
</dbReference>
<feature type="domain" description="ABC transporter" evidence="17">
    <location>
        <begin position="1821"/>
        <end position="2056"/>
    </location>
</feature>
<dbReference type="GO" id="GO:0031288">
    <property type="term" value="P:sorocarp morphogenesis"/>
    <property type="evidence" value="ECO:0007669"/>
    <property type="project" value="UniProtKB-ARBA"/>
</dbReference>
<organism evidence="19 20">
    <name type="scientific">Cavenderia fasciculata</name>
    <name type="common">Slime mold</name>
    <name type="synonym">Dictyostelium fasciculatum</name>
    <dbReference type="NCBI Taxonomy" id="261658"/>
    <lineage>
        <taxon>Eukaryota</taxon>
        <taxon>Amoebozoa</taxon>
        <taxon>Evosea</taxon>
        <taxon>Eumycetozoa</taxon>
        <taxon>Dictyostelia</taxon>
        <taxon>Acytosteliales</taxon>
        <taxon>Cavenderiaceae</taxon>
        <taxon>Cavenderia</taxon>
    </lineage>
</organism>
<dbReference type="GO" id="GO:0009113">
    <property type="term" value="P:purine nucleobase biosynthetic process"/>
    <property type="evidence" value="ECO:0007669"/>
    <property type="project" value="InterPro"/>
</dbReference>
<evidence type="ECO:0000313" key="20">
    <source>
        <dbReference type="Proteomes" id="UP000007797"/>
    </source>
</evidence>
<evidence type="ECO:0000256" key="7">
    <source>
        <dbReference type="ARBA" id="ARBA00022676"/>
    </source>
</evidence>
<feature type="transmembrane region" description="Helical" evidence="16">
    <location>
        <begin position="870"/>
        <end position="888"/>
    </location>
</feature>
<feature type="domain" description="Glutamine amidotransferase type-2" evidence="18">
    <location>
        <begin position="33"/>
        <end position="296"/>
    </location>
</feature>
<evidence type="ECO:0000256" key="15">
    <source>
        <dbReference type="SAM" id="MobiDB-lite"/>
    </source>
</evidence>
<evidence type="ECO:0000256" key="13">
    <source>
        <dbReference type="ARBA" id="ARBA00022989"/>
    </source>
</evidence>
<dbReference type="Proteomes" id="UP000007797">
    <property type="component" value="Unassembled WGS sequence"/>
</dbReference>
<feature type="transmembrane region" description="Helical" evidence="16">
    <location>
        <begin position="559"/>
        <end position="579"/>
    </location>
</feature>
<evidence type="ECO:0000256" key="1">
    <source>
        <dbReference type="ARBA" id="ARBA00004141"/>
    </source>
</evidence>
<evidence type="ECO:0000256" key="11">
    <source>
        <dbReference type="ARBA" id="ARBA00022755"/>
    </source>
</evidence>
<feature type="transmembrane region" description="Helical" evidence="16">
    <location>
        <begin position="1631"/>
        <end position="1652"/>
    </location>
</feature>
<dbReference type="GO" id="GO:0004044">
    <property type="term" value="F:amidophosphoribosyltransferase activity"/>
    <property type="evidence" value="ECO:0007669"/>
    <property type="project" value="UniProtKB-EC"/>
</dbReference>
<keyword evidence="20" id="KW-1185">Reference proteome</keyword>
<feature type="domain" description="ABC transporter" evidence="17">
    <location>
        <begin position="1015"/>
        <end position="1248"/>
    </location>
</feature>
<dbReference type="FunFam" id="3.40.50.300:FF:000298">
    <property type="entry name" value="ATP-binding cassette sub-family A member 12"/>
    <property type="match status" value="1"/>
</dbReference>
<sequence>MKDKEDIELDINGNIITASEHQQIEDDEPKEKCGVFGIYAPELDVSRIAFFALVALQHRGQESCGIATYDQHHAVHVETGMGLVNQVFTETNLKPLRGNMGIGHTRYSTAGKSTINNAQPVIVQTLHGQVGIVQNGNLTTAHSLRSELLQQGIGFFKETDVEIITQLLAANPPAIIPTSPLLGSANGNGVHSSGSSTPSTTTKSQPNWEQRIANFMSKAEGAYSLCLMTPTALYGVRDYLGLRPLCIGALDVPSTSDPTKTITRYVIASESCAINTIGGRYIREVRPGEIVRIDDNGLDSFIGRTPADKPALCVFEYVYFSRPDSLLEDQLIHSVRQRMGEQLARESPPPPASQANKDLETIVIGVPDSSLPAAIGYAKQSGLAYTEGLTKNRYIHRTFIQPSDHLRQQGIKLKFNPLSENIKGRRVVLVDDSIVRGNTIKNAGAVEIHVRISSPPVMHPCYMGIDMATHDQLVGYQKTTKQVCDYIGAESLEYLSYPGMMKSVNIGLLDKQQQQQQQQNGKLLCDNEKELEDGSRHCSACFSGVYPLAKSKCGIVCDIIFPIIVVSLLLALISLLSIIEFDYDQYEILTLENYVYDINRTRVLYGPSPLTPTSQKILDSLKNDIINGSNGLLPMQYVDQLFVAFKTESEMESYYANFSESAPYGLWFNNDQLSSTTPFSYSIRYDQDRLPANDGHLKEDFSTSAVFAERGICSLQLSLDQAIIRELGGRTSQSISVYHRLFPNPHDQAYQKVRLGRDLIHKSAGGIFITAALLIYAYRLITDLVVEKETKIKEGMTMMGMSSAAYYLSWNITSIYIGLPVTVVLWLIFKISNIIHFGNWGLVLLLFVFYFFTLLLIGNLLSLFFDRSKFAGIISYGFVVGLSVAGYYVAKAEMTQKAKLALSLISPFGFQCAIFSMAQKDLDGIDPNPDYFPQLGHIVGMLFIDILLYVLILWYLDKVVPSEYGVKEPFYFFLMPSYWRKGGKRFDDPESNALNNYADQDVELIPVDLRNKVTVSIRGLKKDFNTGNGLRTAVDGLNLEMYQDQIHAFLGHNGAGKSTTIGMLTGLIKPTSGDALIQGNSISREMNRVRNVIGVCPQQDIIWKELTVFEHLSIYAALKGVPANLIDKQAEEMAREIGLADKIHAPSGTMSGGQKRKLCLGIAFIGRSEVIFLDEVTSGMDPLSRRGVWDFLLRHKKTRTIVLTTHFMDEADFLGDRIAIISHGKLRCDGSPLYLKKKFGIGYLLTMSKIEGQCRSQDVINFVQSYIPEAAVLSDVGTELSIRLPTSSSNQFVPLFIQLDQQKGYLGVGHYGISITTMEEVFLRIGQESDGGARQFNLTSNNNNNNNKAINTNAVARTAKQQLYGLLIKRIRTSIKDARGFFLSILLPAVVIFASIIIYKSVSGGESNSTLHSLPLSMSIYPPSQDFFIPYQTADNQSATTSFLGTSPFISQLTGPITSDFEDYLRDNFTRDPGALHFSTLLSASASSTLNYTALYNINYKQTLPALINMVSDSLLRSSPNANGAGIAATYKPFKHVLTLFEKQSDQVQTQTIVFFSLLFLAGYALMGASFAGNVCQERAYNIKRLLYISGCKKHVYWLSNLLWDYFFAAILVMVVTITMVCIDERFRDQWAIVLIAQVLYCIGIIPLSYLFSYNFKTHGKATGAIFGLLYTIGIVFFITSMNVRVQAASRQSTNLQNIGDILDYIFYAISPLYCLANTMLFLAKFPGTARVGQFEVDDFWSLHACGLPLIYLAVHVIVWLVWLFVLDMMPEIKGRLRNPRNVRAPTPEHDEDSDVANERLRIRSLENGGGGGSAGPEDLVVVRGLHKLFKASGKNKDKIAVHNSTFGIPRGQTFGLLGLNGAGKTTTLSMLSGDIYPTSGSASISGHDLITERSGALQSIGSCPQFDALIPLLTAREQLTLYARIKGIPEHQIQETVEAFISMMDVSGIANSNVGGYSGGNKRKISLSIAMLGNPSVVFLDEASTGCDPQVRRFMWNVITELGKNKVIIITTHSMEECEALCQRVSIMKDGKLTCLGSIQHIKSKFGSGYSIDIKFKKEYVDTGVDIVLRSFPGSSLLDRHDLVANFELPNPPQRPVKLCTIFQILQSQLHYLMDDYSVSQSTLDSIFIKLTASTHADRLATLSEHQYEYYDQSSSDTESVSKMMLIDKYINNNNNHTILN</sequence>
<dbReference type="EC" id="2.4.2.14" evidence="5"/>
<dbReference type="UniPathway" id="UPA00074">
    <property type="reaction ID" value="UER00124"/>
</dbReference>
<keyword evidence="10" id="KW-0547">Nucleotide-binding</keyword>
<evidence type="ECO:0000259" key="18">
    <source>
        <dbReference type="PROSITE" id="PS51278"/>
    </source>
</evidence>
<name>F4PXD7_CACFS</name>
<comment type="similarity">
    <text evidence="3">Belongs to the ABC transporter superfamily. ABCA family.</text>
</comment>
<dbReference type="InterPro" id="IPR027417">
    <property type="entry name" value="P-loop_NTPase"/>
</dbReference>
<dbReference type="GO" id="GO:0005524">
    <property type="term" value="F:ATP binding"/>
    <property type="evidence" value="ECO:0007669"/>
    <property type="project" value="UniProtKB-KW"/>
</dbReference>
<feature type="transmembrane region" description="Helical" evidence="16">
    <location>
        <begin position="900"/>
        <end position="918"/>
    </location>
</feature>
<dbReference type="CDD" id="cd06223">
    <property type="entry name" value="PRTases_typeI"/>
    <property type="match status" value="1"/>
</dbReference>
<dbReference type="PANTHER" id="PTHR19229">
    <property type="entry name" value="ATP-BINDING CASSETTE TRANSPORTER SUBFAMILY A ABCA"/>
    <property type="match status" value="1"/>
</dbReference>
<keyword evidence="13 16" id="KW-1133">Transmembrane helix</keyword>
<dbReference type="InterPro" id="IPR003593">
    <property type="entry name" value="AAA+_ATPase"/>
</dbReference>
<evidence type="ECO:0000256" key="9">
    <source>
        <dbReference type="ARBA" id="ARBA00022737"/>
    </source>
</evidence>
<feature type="transmembrane region" description="Helical" evidence="16">
    <location>
        <begin position="841"/>
        <end position="864"/>
    </location>
</feature>
<comment type="pathway">
    <text evidence="2">Purine metabolism; IMP biosynthesis via de novo pathway; N(1)-(5-phospho-D-ribosyl)glycinamide from 5-phospho-alpha-D-ribose 1-diphosphate: step 1/2.</text>
</comment>
<dbReference type="InterPro" id="IPR005854">
    <property type="entry name" value="PurF"/>
</dbReference>
<comment type="similarity">
    <text evidence="4">In the C-terminal section; belongs to the purine/pyrimidine phosphoribosyltransferase family.</text>
</comment>
<dbReference type="InterPro" id="IPR029055">
    <property type="entry name" value="Ntn_hydrolases_N"/>
</dbReference>
<dbReference type="InterPro" id="IPR056264">
    <property type="entry name" value="R2_ABCA1-4-like"/>
</dbReference>
<dbReference type="GO" id="GO:0005319">
    <property type="term" value="F:lipid transporter activity"/>
    <property type="evidence" value="ECO:0007669"/>
    <property type="project" value="TreeGrafter"/>
</dbReference>
<dbReference type="CDD" id="cd00715">
    <property type="entry name" value="GPATase_N"/>
    <property type="match status" value="1"/>
</dbReference>
<dbReference type="Pfam" id="PF13522">
    <property type="entry name" value="GATase_6"/>
    <property type="match status" value="1"/>
</dbReference>